<proteinExistence type="inferred from homology"/>
<dbReference type="KEGG" id="gog:C1280_33980"/>
<dbReference type="PANTHER" id="PTHR11178:SF25">
    <property type="entry name" value="NIFU-LIKE PROTEIN 3, CHLOROPLASTIC"/>
    <property type="match status" value="1"/>
</dbReference>
<dbReference type="OrthoDB" id="9796965at2"/>
<organism evidence="3 4">
    <name type="scientific">Gemmata obscuriglobus</name>
    <dbReference type="NCBI Taxonomy" id="114"/>
    <lineage>
        <taxon>Bacteria</taxon>
        <taxon>Pseudomonadati</taxon>
        <taxon>Planctomycetota</taxon>
        <taxon>Planctomycetia</taxon>
        <taxon>Gemmatales</taxon>
        <taxon>Gemmataceae</taxon>
        <taxon>Gemmata</taxon>
    </lineage>
</organism>
<dbReference type="Proteomes" id="UP000245802">
    <property type="component" value="Chromosome"/>
</dbReference>
<evidence type="ECO:0000256" key="1">
    <source>
        <dbReference type="ARBA" id="ARBA00006420"/>
    </source>
</evidence>
<name>A0A2Z3HJ82_9BACT</name>
<dbReference type="Gene3D" id="3.30.300.130">
    <property type="entry name" value="Fe-S cluster assembly (FSCA)"/>
    <property type="match status" value="1"/>
</dbReference>
<reference evidence="3 4" key="1">
    <citation type="submission" date="2018-01" db="EMBL/GenBank/DDBJ databases">
        <title>G. obscuriglobus.</title>
        <authorList>
            <person name="Franke J."/>
            <person name="Blomberg W."/>
            <person name="Selmecki A."/>
        </authorList>
    </citation>
    <scope>NUCLEOTIDE SEQUENCE [LARGE SCALE GENOMIC DNA]</scope>
    <source>
        <strain evidence="3 4">DSM 5831</strain>
    </source>
</reference>
<dbReference type="Pfam" id="PF01106">
    <property type="entry name" value="NifU"/>
    <property type="match status" value="1"/>
</dbReference>
<comment type="similarity">
    <text evidence="1">Belongs to the NifU family.</text>
</comment>
<evidence type="ECO:0000313" key="4">
    <source>
        <dbReference type="Proteomes" id="UP000245802"/>
    </source>
</evidence>
<protein>
    <submittedName>
        <fullName evidence="3">NifU family protein</fullName>
    </submittedName>
</protein>
<dbReference type="AlphaFoldDB" id="A0A2Z3HJ82"/>
<dbReference type="InterPro" id="IPR001075">
    <property type="entry name" value="NIF_FeS_clus_asmbl_NifU_C"/>
</dbReference>
<keyword evidence="4" id="KW-1185">Reference proteome</keyword>
<dbReference type="RefSeq" id="WP_010035936.1">
    <property type="nucleotide sequence ID" value="NZ_CP025958.1"/>
</dbReference>
<gene>
    <name evidence="3" type="ORF">C1280_33980</name>
</gene>
<sequence length="76" mass="7956">MSLKERVEHALKVEIAPALMLDGAGIEVLEVTGGVASVRLSGACAGCPATIMTVITSLEDELRKKVPEVEILEAVP</sequence>
<dbReference type="SUPFAM" id="SSF117916">
    <property type="entry name" value="Fe-S cluster assembly (FSCA) domain-like"/>
    <property type="match status" value="1"/>
</dbReference>
<evidence type="ECO:0000259" key="2">
    <source>
        <dbReference type="Pfam" id="PF01106"/>
    </source>
</evidence>
<dbReference type="PANTHER" id="PTHR11178">
    <property type="entry name" value="IRON-SULFUR CLUSTER SCAFFOLD PROTEIN NFU-RELATED"/>
    <property type="match status" value="1"/>
</dbReference>
<dbReference type="GO" id="GO:0051536">
    <property type="term" value="F:iron-sulfur cluster binding"/>
    <property type="evidence" value="ECO:0007669"/>
    <property type="project" value="InterPro"/>
</dbReference>
<dbReference type="EMBL" id="CP025958">
    <property type="protein sequence ID" value="AWM41520.1"/>
    <property type="molecule type" value="Genomic_DNA"/>
</dbReference>
<dbReference type="GO" id="GO:0016226">
    <property type="term" value="P:iron-sulfur cluster assembly"/>
    <property type="evidence" value="ECO:0007669"/>
    <property type="project" value="InterPro"/>
</dbReference>
<feature type="domain" description="NIF system FeS cluster assembly NifU C-terminal" evidence="2">
    <location>
        <begin position="7"/>
        <end position="70"/>
    </location>
</feature>
<accession>A0A2Z3HJ82</accession>
<dbReference type="GO" id="GO:0005506">
    <property type="term" value="F:iron ion binding"/>
    <property type="evidence" value="ECO:0007669"/>
    <property type="project" value="InterPro"/>
</dbReference>
<dbReference type="InterPro" id="IPR034904">
    <property type="entry name" value="FSCA_dom_sf"/>
</dbReference>
<evidence type="ECO:0000313" key="3">
    <source>
        <dbReference type="EMBL" id="AWM41520.1"/>
    </source>
</evidence>